<dbReference type="Proteomes" id="UP001556367">
    <property type="component" value="Unassembled WGS sequence"/>
</dbReference>
<name>A0ABR3JV81_9AGAR</name>
<evidence type="ECO:0000259" key="2">
    <source>
        <dbReference type="PROSITE" id="PS50192"/>
    </source>
</evidence>
<dbReference type="InterPro" id="IPR000727">
    <property type="entry name" value="T_SNARE_dom"/>
</dbReference>
<keyword evidence="1" id="KW-0472">Membrane</keyword>
<organism evidence="3 4">
    <name type="scientific">Hohenbuehelia grisea</name>
    <dbReference type="NCBI Taxonomy" id="104357"/>
    <lineage>
        <taxon>Eukaryota</taxon>
        <taxon>Fungi</taxon>
        <taxon>Dikarya</taxon>
        <taxon>Basidiomycota</taxon>
        <taxon>Agaricomycotina</taxon>
        <taxon>Agaricomycetes</taxon>
        <taxon>Agaricomycetidae</taxon>
        <taxon>Agaricales</taxon>
        <taxon>Pleurotineae</taxon>
        <taxon>Pleurotaceae</taxon>
        <taxon>Hohenbuehelia</taxon>
    </lineage>
</organism>
<keyword evidence="4" id="KW-1185">Reference proteome</keyword>
<dbReference type="SUPFAM" id="SSF58038">
    <property type="entry name" value="SNARE fusion complex"/>
    <property type="match status" value="1"/>
</dbReference>
<dbReference type="EMBL" id="JASNQZ010000003">
    <property type="protein sequence ID" value="KAL0958997.1"/>
    <property type="molecule type" value="Genomic_DNA"/>
</dbReference>
<evidence type="ECO:0000313" key="4">
    <source>
        <dbReference type="Proteomes" id="UP001556367"/>
    </source>
</evidence>
<keyword evidence="1" id="KW-0812">Transmembrane</keyword>
<proteinExistence type="predicted"/>
<sequence>MLNGFGFECVESLWDFCIVQITTDINEDVERQNLMLDDTNNSFSSFANSLSQSTRRAGQAFGLTEGGLRISRVVLIVLGLFFAFWIGNKILGFWRAHA</sequence>
<protein>
    <recommendedName>
        <fullName evidence="2">t-SNARE coiled-coil homology domain-containing protein</fullName>
    </recommendedName>
</protein>
<evidence type="ECO:0000313" key="3">
    <source>
        <dbReference type="EMBL" id="KAL0958997.1"/>
    </source>
</evidence>
<gene>
    <name evidence="3" type="ORF">HGRIS_014310</name>
</gene>
<keyword evidence="1" id="KW-1133">Transmembrane helix</keyword>
<reference evidence="4" key="1">
    <citation type="submission" date="2024-06" db="EMBL/GenBank/DDBJ databases">
        <title>Multi-omics analyses provide insights into the biosynthesis of the anticancer antibiotic pleurotin in Hohenbuehelia grisea.</title>
        <authorList>
            <person name="Weaver J.A."/>
            <person name="Alberti F."/>
        </authorList>
    </citation>
    <scope>NUCLEOTIDE SEQUENCE [LARGE SCALE GENOMIC DNA]</scope>
    <source>
        <strain evidence="4">T-177</strain>
    </source>
</reference>
<dbReference type="PROSITE" id="PS50192">
    <property type="entry name" value="T_SNARE"/>
    <property type="match status" value="1"/>
</dbReference>
<comment type="caution">
    <text evidence="3">The sequence shown here is derived from an EMBL/GenBank/DDBJ whole genome shotgun (WGS) entry which is preliminary data.</text>
</comment>
<dbReference type="Gene3D" id="1.20.5.110">
    <property type="match status" value="1"/>
</dbReference>
<evidence type="ECO:0000256" key="1">
    <source>
        <dbReference type="SAM" id="Phobius"/>
    </source>
</evidence>
<accession>A0ABR3JV81</accession>
<feature type="domain" description="T-SNARE coiled-coil homology" evidence="2">
    <location>
        <begin position="21"/>
        <end position="60"/>
    </location>
</feature>
<feature type="transmembrane region" description="Helical" evidence="1">
    <location>
        <begin position="73"/>
        <end position="94"/>
    </location>
</feature>